<reference evidence="1" key="1">
    <citation type="submission" date="2023-05" db="EMBL/GenBank/DDBJ databases">
        <title>Nepenthes gracilis genome sequencing.</title>
        <authorList>
            <person name="Fukushima K."/>
        </authorList>
    </citation>
    <scope>NUCLEOTIDE SEQUENCE</scope>
    <source>
        <strain evidence="1">SING2019-196</strain>
    </source>
</reference>
<sequence length="245" mass="28159">MPVEFVIGIMEYVSSVAKKIIMQRNALNLRGEGTLQICNSMAYALIDPATTYSFVIPSFQELKKRLTSTLVLSMPDRSGEFVVYCDASQRGKIKENQMNDPYLMEIAGDLSNEARADFNTRTDGVLHFRNSIYVLNIEELKEEILNEAHRSRLLDPDIIQDLLERIKIIRDRLMATQSRQKSYVNRTRFDLKFEVGDRVFLKVSLRKEISQFRVRGRLKPTIWGVRASKRGSLQIDVASVFAIMS</sequence>
<comment type="caution">
    <text evidence="1">The sequence shown here is derived from an EMBL/GenBank/DDBJ whole genome shotgun (WGS) entry which is preliminary data.</text>
</comment>
<dbReference type="EMBL" id="BSYO01000027">
    <property type="protein sequence ID" value="GMH24123.1"/>
    <property type="molecule type" value="Genomic_DNA"/>
</dbReference>
<protein>
    <submittedName>
        <fullName evidence="1">Uncharacterized protein</fullName>
    </submittedName>
</protein>
<dbReference type="Proteomes" id="UP001279734">
    <property type="component" value="Unassembled WGS sequence"/>
</dbReference>
<dbReference type="AlphaFoldDB" id="A0AAD3T5Z7"/>
<evidence type="ECO:0000313" key="2">
    <source>
        <dbReference type="Proteomes" id="UP001279734"/>
    </source>
</evidence>
<proteinExistence type="predicted"/>
<gene>
    <name evidence="1" type="ORF">Nepgr_025966</name>
</gene>
<name>A0AAD3T5Z7_NEPGR</name>
<accession>A0AAD3T5Z7</accession>
<evidence type="ECO:0000313" key="1">
    <source>
        <dbReference type="EMBL" id="GMH24123.1"/>
    </source>
</evidence>
<keyword evidence="2" id="KW-1185">Reference proteome</keyword>
<organism evidence="1 2">
    <name type="scientific">Nepenthes gracilis</name>
    <name type="common">Slender pitcher plant</name>
    <dbReference type="NCBI Taxonomy" id="150966"/>
    <lineage>
        <taxon>Eukaryota</taxon>
        <taxon>Viridiplantae</taxon>
        <taxon>Streptophyta</taxon>
        <taxon>Embryophyta</taxon>
        <taxon>Tracheophyta</taxon>
        <taxon>Spermatophyta</taxon>
        <taxon>Magnoliopsida</taxon>
        <taxon>eudicotyledons</taxon>
        <taxon>Gunneridae</taxon>
        <taxon>Pentapetalae</taxon>
        <taxon>Caryophyllales</taxon>
        <taxon>Nepenthaceae</taxon>
        <taxon>Nepenthes</taxon>
    </lineage>
</organism>